<feature type="compositionally biased region" description="Polar residues" evidence="3">
    <location>
        <begin position="369"/>
        <end position="386"/>
    </location>
</feature>
<feature type="region of interest" description="Disordered" evidence="3">
    <location>
        <begin position="366"/>
        <end position="397"/>
    </location>
</feature>
<name>A0AAV0AKP7_PHAPC</name>
<comment type="similarity">
    <text evidence="1 2">Belongs to the NPR3 family.</text>
</comment>
<dbReference type="GO" id="GO:0005774">
    <property type="term" value="C:vacuolar membrane"/>
    <property type="evidence" value="ECO:0007669"/>
    <property type="project" value="UniProtKB-SubCell"/>
</dbReference>
<reference evidence="5" key="1">
    <citation type="submission" date="2022-06" db="EMBL/GenBank/DDBJ databases">
        <authorList>
            <consortium name="SYNGENTA / RWTH Aachen University"/>
        </authorList>
    </citation>
    <scope>NUCLEOTIDE SEQUENCE</scope>
</reference>
<dbReference type="GO" id="GO:0038202">
    <property type="term" value="P:TORC1 signaling"/>
    <property type="evidence" value="ECO:0007669"/>
    <property type="project" value="TreeGrafter"/>
</dbReference>
<keyword evidence="2" id="KW-0469">Meiosis</keyword>
<evidence type="ECO:0000313" key="6">
    <source>
        <dbReference type="Proteomes" id="UP001153365"/>
    </source>
</evidence>
<keyword evidence="2" id="KW-0732">Signal</keyword>
<feature type="domain" description="GATOR1 complex protein NPRL3 C-terminal HTH" evidence="4">
    <location>
        <begin position="958"/>
        <end position="1019"/>
    </location>
</feature>
<dbReference type="GO" id="GO:1990130">
    <property type="term" value="C:GATOR1 complex"/>
    <property type="evidence" value="ECO:0007669"/>
    <property type="project" value="TreeGrafter"/>
</dbReference>
<dbReference type="GO" id="GO:0010508">
    <property type="term" value="P:positive regulation of autophagy"/>
    <property type="evidence" value="ECO:0007669"/>
    <property type="project" value="TreeGrafter"/>
</dbReference>
<sequence>MSASKKRREAGCGDSLLAILLVTHTEQSSPSLSFAWPPSPHPTLRLSQPVYGDGIFQKSFETSQSLNGRGIIASNHPGLQFARGPKSFGVASDSDETSSNSLSFNEAFESSLQNSTQEPIAPYSLYNPTTRPRLEDHGRRSSTNLMDYKADRNHGIVFPGSFYLTNPGLTGTQNRARNQNLLEVSDYLGFKPEEWADMLTPRHNCKMNNSLNGPISSGRKLELVIDSLAIISHPVVVSQKTLPPNTELERGRTRTRSGEHRSINSKILVTRSSQAYSPSLSNARDHLISSVSSLQGVRHKDLESSESQSKSLKVEGHQLLNSTNSPSKPVNPTSVSQLTQMMIPISALPTGEVPLNQFFVDITQKPIRSRSSPSPATDQKYQTLNPGSRPESIQPIGSYSPIILSNQENHFNSNQGSVLVTPTESGNLVPLQSFSLALIIDTPPACHLSQHLEVYYRDVVLKLTAALKRLERQNSYLTREAHSIAQIQVDHRESGLVQSSSQRKITDLVSLMQKVEESSELAKALARAFDDLKRFGSASTTFDNQLGLELLIHSDLFNSELSKESQKSTLSTRSPALMMREQSEFEYLESWKSLILLEDHQLLMEQIPSQRLLRDFVAIIKPALTLSEYKFLLDTDSNTIAEMTDHLLYWKKAKITDMIVLRNSYQLSLPSTATLEAKSSDLAITSISFLRKEFALAFPKLPHLVSILSLISKRPQQPFSSILPSLDPTLDRSNSLSLLVWLLKQDLVVRERTHVRIKVDVQTKVKVLRQERRRAEEDTTSDQELENGQISLESHTREQSFGVKDTKNAESKPLPVPLSNLKSSKHRNTASYSSQVGGGIHSSDPESQFLASTRQSGRKNFTSHGNSPTINFSASDQSSYHLSLRQQQAQDQGSVDSIASSHEIRRRQRRMLLQRSIQPGFFNSSDENIQEEDPNNEIGVDDYEKFEEEIIGEPSHASALERKWLNALCEDKTDDQINFFNLSYRYFNGKYPIEEISSRSGLSRKAINEVLTSFKSNLIILIHP</sequence>
<feature type="region of interest" description="Disordered" evidence="3">
    <location>
        <begin position="84"/>
        <end position="139"/>
    </location>
</feature>
<evidence type="ECO:0000259" key="4">
    <source>
        <dbReference type="Pfam" id="PF24064"/>
    </source>
</evidence>
<feature type="region of interest" description="Disordered" evidence="3">
    <location>
        <begin position="241"/>
        <end position="268"/>
    </location>
</feature>
<evidence type="ECO:0000313" key="5">
    <source>
        <dbReference type="EMBL" id="CAH7669203.1"/>
    </source>
</evidence>
<dbReference type="GO" id="GO:0051321">
    <property type="term" value="P:meiotic cell cycle"/>
    <property type="evidence" value="ECO:0007669"/>
    <property type="project" value="UniProtKB-UniRule"/>
</dbReference>
<evidence type="ECO:0000256" key="2">
    <source>
        <dbReference type="RuleBase" id="RU368069"/>
    </source>
</evidence>
<keyword evidence="6" id="KW-1185">Reference proteome</keyword>
<comment type="function">
    <text evidence="2">Mediates inactivation of the TORC1 complex in response to amino acid starvation. Required for meiotic nuclear division.</text>
</comment>
<accession>A0AAV0AKP7</accession>
<comment type="caution">
    <text evidence="5">The sequence shown here is derived from an EMBL/GenBank/DDBJ whole genome shotgun (WGS) entry which is preliminary data.</text>
</comment>
<feature type="compositionally biased region" description="Polar residues" evidence="3">
    <location>
        <begin position="845"/>
        <end position="899"/>
    </location>
</feature>
<feature type="compositionally biased region" description="Polar residues" evidence="3">
    <location>
        <begin position="319"/>
        <end position="334"/>
    </location>
</feature>
<organism evidence="5 6">
    <name type="scientific">Phakopsora pachyrhizi</name>
    <name type="common">Asian soybean rust disease fungus</name>
    <dbReference type="NCBI Taxonomy" id="170000"/>
    <lineage>
        <taxon>Eukaryota</taxon>
        <taxon>Fungi</taxon>
        <taxon>Dikarya</taxon>
        <taxon>Basidiomycota</taxon>
        <taxon>Pucciniomycotina</taxon>
        <taxon>Pucciniomycetes</taxon>
        <taxon>Pucciniales</taxon>
        <taxon>Phakopsoraceae</taxon>
        <taxon>Phakopsora</taxon>
    </lineage>
</organism>
<evidence type="ECO:0000256" key="1">
    <source>
        <dbReference type="ARBA" id="ARBA00010546"/>
    </source>
</evidence>
<feature type="region of interest" description="Disordered" evidence="3">
    <location>
        <begin position="294"/>
        <end position="334"/>
    </location>
</feature>
<dbReference type="InterPro" id="IPR056603">
    <property type="entry name" value="HTH_NPRL3"/>
</dbReference>
<evidence type="ECO:0000256" key="3">
    <source>
        <dbReference type="SAM" id="MobiDB-lite"/>
    </source>
</evidence>
<dbReference type="GO" id="GO:1904262">
    <property type="term" value="P:negative regulation of TORC1 signaling"/>
    <property type="evidence" value="ECO:0007669"/>
    <property type="project" value="TreeGrafter"/>
</dbReference>
<dbReference type="Pfam" id="PF24064">
    <property type="entry name" value="HTH_NPRL3"/>
    <property type="match status" value="1"/>
</dbReference>
<dbReference type="EMBL" id="CALTRL010000667">
    <property type="protein sequence ID" value="CAH7669203.1"/>
    <property type="molecule type" value="Genomic_DNA"/>
</dbReference>
<dbReference type="AlphaFoldDB" id="A0AAV0AKP7"/>
<dbReference type="PANTHER" id="PTHR13153">
    <property type="entry name" value="CGTHBA PROTEIN -14 GENE PROTEIN"/>
    <property type="match status" value="1"/>
</dbReference>
<dbReference type="Proteomes" id="UP001153365">
    <property type="component" value="Unassembled WGS sequence"/>
</dbReference>
<feature type="compositionally biased region" description="Basic and acidic residues" evidence="3">
    <location>
        <begin position="794"/>
        <end position="810"/>
    </location>
</feature>
<feature type="compositionally biased region" description="Polar residues" evidence="3">
    <location>
        <begin position="108"/>
        <end position="118"/>
    </location>
</feature>
<proteinExistence type="inferred from homology"/>
<dbReference type="InterPro" id="IPR005365">
    <property type="entry name" value="Npr3"/>
</dbReference>
<protein>
    <recommendedName>
        <fullName evidence="2">Nitrogen permease regulator 3</fullName>
    </recommendedName>
    <alternativeName>
        <fullName evidence="2">Required for meiotic nuclear division protein 11</fullName>
    </alternativeName>
</protein>
<feature type="compositionally biased region" description="Basic and acidic residues" evidence="3">
    <location>
        <begin position="247"/>
        <end position="262"/>
    </location>
</feature>
<dbReference type="GO" id="GO:0034198">
    <property type="term" value="P:cellular response to amino acid starvation"/>
    <property type="evidence" value="ECO:0007669"/>
    <property type="project" value="TreeGrafter"/>
</dbReference>
<dbReference type="Pfam" id="PF03666">
    <property type="entry name" value="NPR3"/>
    <property type="match status" value="1"/>
</dbReference>
<feature type="region of interest" description="Disordered" evidence="3">
    <location>
        <begin position="770"/>
        <end position="899"/>
    </location>
</feature>
<gene>
    <name evidence="5" type="ORF">PPACK8108_LOCUS3783</name>
</gene>
<comment type="subcellular location">
    <subcellularLocation>
        <location evidence="2">Vacuole membrane</location>
        <topology evidence="2">Peripheral membrane protein</topology>
    </subcellularLocation>
</comment>
<dbReference type="PANTHER" id="PTHR13153:SF5">
    <property type="entry name" value="GATOR COMPLEX PROTEIN NPRL3"/>
    <property type="match status" value="1"/>
</dbReference>